<organism evidence="2 3">
    <name type="scientific">Luteipulveratus halotolerans</name>
    <dbReference type="NCBI Taxonomy" id="1631356"/>
    <lineage>
        <taxon>Bacteria</taxon>
        <taxon>Bacillati</taxon>
        <taxon>Actinomycetota</taxon>
        <taxon>Actinomycetes</taxon>
        <taxon>Micrococcales</taxon>
        <taxon>Dermacoccaceae</taxon>
        <taxon>Luteipulveratus</taxon>
    </lineage>
</organism>
<protein>
    <recommendedName>
        <fullName evidence="1">N-acetyltransferase domain-containing protein</fullName>
    </recommendedName>
</protein>
<dbReference type="InterPro" id="IPR016181">
    <property type="entry name" value="Acyl_CoA_acyltransferase"/>
</dbReference>
<keyword evidence="3" id="KW-1185">Reference proteome</keyword>
<dbReference type="AlphaFoldDB" id="A0A0L6CPE5"/>
<proteinExistence type="predicted"/>
<dbReference type="GO" id="GO:0016747">
    <property type="term" value="F:acyltransferase activity, transferring groups other than amino-acyl groups"/>
    <property type="evidence" value="ECO:0007669"/>
    <property type="project" value="InterPro"/>
</dbReference>
<accession>A0A0L6CPE5</accession>
<dbReference type="STRING" id="1631356.VV01_20215"/>
<reference evidence="3" key="1">
    <citation type="submission" date="2015-03" db="EMBL/GenBank/DDBJ databases">
        <title>Luteipulveratus halotolerans sp. nov., a novel actinobacterium (Dermacoccaceae) from Sarawak, Malaysia.</title>
        <authorList>
            <person name="Juboi H."/>
            <person name="Basik A."/>
            <person name="Shamsul S.S."/>
            <person name="Arnold P."/>
            <person name="Schmitt E.K."/>
            <person name="Sanglier J.-J."/>
            <person name="Yeo T."/>
        </authorList>
    </citation>
    <scope>NUCLEOTIDE SEQUENCE [LARGE SCALE GENOMIC DNA]</scope>
    <source>
        <strain evidence="3">C296001</strain>
    </source>
</reference>
<name>A0A0L6CPE5_9MICO</name>
<dbReference type="EMBL" id="LAIR01000002">
    <property type="protein sequence ID" value="KNX39629.1"/>
    <property type="molecule type" value="Genomic_DNA"/>
</dbReference>
<dbReference type="SUPFAM" id="SSF55729">
    <property type="entry name" value="Acyl-CoA N-acyltransferases (Nat)"/>
    <property type="match status" value="1"/>
</dbReference>
<dbReference type="PROSITE" id="PS51186">
    <property type="entry name" value="GNAT"/>
    <property type="match status" value="1"/>
</dbReference>
<evidence type="ECO:0000313" key="2">
    <source>
        <dbReference type="EMBL" id="KNX39629.1"/>
    </source>
</evidence>
<evidence type="ECO:0000313" key="3">
    <source>
        <dbReference type="Proteomes" id="UP000037397"/>
    </source>
</evidence>
<dbReference type="Proteomes" id="UP000037397">
    <property type="component" value="Unassembled WGS sequence"/>
</dbReference>
<dbReference type="InterPro" id="IPR000182">
    <property type="entry name" value="GNAT_dom"/>
</dbReference>
<evidence type="ECO:0000259" key="1">
    <source>
        <dbReference type="PROSITE" id="PS51186"/>
    </source>
</evidence>
<gene>
    <name evidence="2" type="ORF">VV01_20215</name>
</gene>
<dbReference type="CDD" id="cd04301">
    <property type="entry name" value="NAT_SF"/>
    <property type="match status" value="1"/>
</dbReference>
<comment type="caution">
    <text evidence="2">The sequence shown here is derived from an EMBL/GenBank/DDBJ whole genome shotgun (WGS) entry which is preliminary data.</text>
</comment>
<dbReference type="Gene3D" id="3.40.630.30">
    <property type="match status" value="1"/>
</dbReference>
<feature type="domain" description="N-acetyltransferase" evidence="1">
    <location>
        <begin position="45"/>
        <end position="185"/>
    </location>
</feature>
<sequence>MLRSPDVATGLVEPGTAAYDELVDLWVRVNDAGGAVGFEPGAPRAQVAASLDRRLADCAEGRAELVRLVEPTIASWDDPSAYGPVLGFGFVDLPQPRNIAHRTRLYAVMVDPQRRGRNLGRLLLGSLHACAREHGREIVDLGYRGGTGLGDFYATCGYVETGRIPGGLRLSTGDRDDVTMARRLDGHPLHG</sequence>